<evidence type="ECO:0000313" key="4">
    <source>
        <dbReference type="EMBL" id="CAB4704354.1"/>
    </source>
</evidence>
<feature type="transmembrane region" description="Helical" evidence="1">
    <location>
        <begin position="83"/>
        <end position="102"/>
    </location>
</feature>
<organism evidence="3">
    <name type="scientific">freshwater metagenome</name>
    <dbReference type="NCBI Taxonomy" id="449393"/>
    <lineage>
        <taxon>unclassified sequences</taxon>
        <taxon>metagenomes</taxon>
        <taxon>ecological metagenomes</taxon>
    </lineage>
</organism>
<dbReference type="EMBL" id="CAFBIY010000095">
    <property type="protein sequence ID" value="CAB4851769.1"/>
    <property type="molecule type" value="Genomic_DNA"/>
</dbReference>
<feature type="domain" description="Putative zinc-finger" evidence="2">
    <location>
        <begin position="3"/>
        <end position="36"/>
    </location>
</feature>
<dbReference type="EMBL" id="CAEZYF010000001">
    <property type="protein sequence ID" value="CAB4704354.1"/>
    <property type="molecule type" value="Genomic_DNA"/>
</dbReference>
<dbReference type="AlphaFoldDB" id="A0A6J6AAM8"/>
<feature type="transmembrane region" description="Helical" evidence="1">
    <location>
        <begin position="171"/>
        <end position="189"/>
    </location>
</feature>
<dbReference type="EMBL" id="CAESGF010000011">
    <property type="protein sequence ID" value="CAB4364238.1"/>
    <property type="molecule type" value="Genomic_DNA"/>
</dbReference>
<dbReference type="Pfam" id="PF13490">
    <property type="entry name" value="zf-HC2"/>
    <property type="match status" value="1"/>
</dbReference>
<protein>
    <submittedName>
        <fullName evidence="3">Unannotated protein</fullName>
    </submittedName>
</protein>
<keyword evidence="1" id="KW-1133">Transmembrane helix</keyword>
<feature type="transmembrane region" description="Helical" evidence="1">
    <location>
        <begin position="138"/>
        <end position="159"/>
    </location>
</feature>
<dbReference type="EMBL" id="CAFAAV010000022">
    <property type="protein sequence ID" value="CAB4806648.1"/>
    <property type="molecule type" value="Genomic_DNA"/>
</dbReference>
<dbReference type="EMBL" id="CAFBMT010000008">
    <property type="protein sequence ID" value="CAB4933921.1"/>
    <property type="molecule type" value="Genomic_DNA"/>
</dbReference>
<evidence type="ECO:0000313" key="5">
    <source>
        <dbReference type="EMBL" id="CAB4806648.1"/>
    </source>
</evidence>
<accession>A0A6J6AAM8</accession>
<evidence type="ECO:0000313" key="7">
    <source>
        <dbReference type="EMBL" id="CAB4933921.1"/>
    </source>
</evidence>
<evidence type="ECO:0000259" key="2">
    <source>
        <dbReference type="Pfam" id="PF13490"/>
    </source>
</evidence>
<feature type="transmembrane region" description="Helical" evidence="1">
    <location>
        <begin position="114"/>
        <end position="131"/>
    </location>
</feature>
<gene>
    <name evidence="4" type="ORF">UFOPK2656_00255</name>
    <name evidence="5" type="ORF">UFOPK3099_00456</name>
    <name evidence="6" type="ORF">UFOPK3267_01710</name>
    <name evidence="7" type="ORF">UFOPK3651_01664</name>
    <name evidence="3" type="ORF">UFOPK4189_02003</name>
</gene>
<keyword evidence="1" id="KW-0472">Membrane</keyword>
<reference evidence="3" key="1">
    <citation type="submission" date="2020-05" db="EMBL/GenBank/DDBJ databases">
        <authorList>
            <person name="Chiriac C."/>
            <person name="Salcher M."/>
            <person name="Ghai R."/>
            <person name="Kavagutti S V."/>
        </authorList>
    </citation>
    <scope>NUCLEOTIDE SEQUENCE</scope>
</reference>
<dbReference type="InterPro" id="IPR027383">
    <property type="entry name" value="Znf_put"/>
</dbReference>
<name>A0A6J6AAM8_9ZZZZ</name>
<keyword evidence="1" id="KW-0812">Transmembrane</keyword>
<sequence>MGCERWQDAISARADGEDPGIDERLVDAHLARCAACSTFAAAIEGSRRRLVVQPAVEMPDLSRRMAKTAALLDRAGKWSMVRALLIVVAIEIVVTSVPALVLGDGEANVHDARHLGAFSVAYAVALLVAAVRPARARTVLPVAAVLAGALLVTAVVDLANGTVPLVNEASHLPELISVVLIWLLAIPAHRAPAAEHGRRNPLHVVHDNADQQAM</sequence>
<evidence type="ECO:0000256" key="1">
    <source>
        <dbReference type="SAM" id="Phobius"/>
    </source>
</evidence>
<evidence type="ECO:0000313" key="3">
    <source>
        <dbReference type="EMBL" id="CAB4364238.1"/>
    </source>
</evidence>
<proteinExistence type="predicted"/>
<evidence type="ECO:0000313" key="6">
    <source>
        <dbReference type="EMBL" id="CAB4851769.1"/>
    </source>
</evidence>